<evidence type="ECO:0000256" key="1">
    <source>
        <dbReference type="SAM" id="MobiDB-lite"/>
    </source>
</evidence>
<dbReference type="Proteomes" id="UP001454036">
    <property type="component" value="Unassembled WGS sequence"/>
</dbReference>
<organism evidence="2 3">
    <name type="scientific">Lithospermum erythrorhizon</name>
    <name type="common">Purple gromwell</name>
    <name type="synonym">Lithospermum officinale var. erythrorhizon</name>
    <dbReference type="NCBI Taxonomy" id="34254"/>
    <lineage>
        <taxon>Eukaryota</taxon>
        <taxon>Viridiplantae</taxon>
        <taxon>Streptophyta</taxon>
        <taxon>Embryophyta</taxon>
        <taxon>Tracheophyta</taxon>
        <taxon>Spermatophyta</taxon>
        <taxon>Magnoliopsida</taxon>
        <taxon>eudicotyledons</taxon>
        <taxon>Gunneridae</taxon>
        <taxon>Pentapetalae</taxon>
        <taxon>asterids</taxon>
        <taxon>lamiids</taxon>
        <taxon>Boraginales</taxon>
        <taxon>Boraginaceae</taxon>
        <taxon>Boraginoideae</taxon>
        <taxon>Lithospermeae</taxon>
        <taxon>Lithospermum</taxon>
    </lineage>
</organism>
<gene>
    <name evidence="2" type="ORF">LIER_23686</name>
</gene>
<dbReference type="EMBL" id="BAABME010006725">
    <property type="protein sequence ID" value="GAA0169140.1"/>
    <property type="molecule type" value="Genomic_DNA"/>
</dbReference>
<proteinExistence type="predicted"/>
<evidence type="ECO:0000313" key="2">
    <source>
        <dbReference type="EMBL" id="GAA0169140.1"/>
    </source>
</evidence>
<accession>A0AAV3QZX3</accession>
<name>A0AAV3QZX3_LITER</name>
<reference evidence="2 3" key="1">
    <citation type="submission" date="2024-01" db="EMBL/GenBank/DDBJ databases">
        <title>The complete chloroplast genome sequence of Lithospermum erythrorhizon: insights into the phylogenetic relationship among Boraginaceae species and the maternal lineages of purple gromwells.</title>
        <authorList>
            <person name="Okada T."/>
            <person name="Watanabe K."/>
        </authorList>
    </citation>
    <scope>NUCLEOTIDE SEQUENCE [LARGE SCALE GENOMIC DNA]</scope>
</reference>
<protein>
    <submittedName>
        <fullName evidence="2">Uncharacterized protein</fullName>
    </submittedName>
</protein>
<evidence type="ECO:0000313" key="3">
    <source>
        <dbReference type="Proteomes" id="UP001454036"/>
    </source>
</evidence>
<comment type="caution">
    <text evidence="2">The sequence shown here is derived from an EMBL/GenBank/DDBJ whole genome shotgun (WGS) entry which is preliminary data.</text>
</comment>
<dbReference type="AlphaFoldDB" id="A0AAV3QZX3"/>
<keyword evidence="3" id="KW-1185">Reference proteome</keyword>
<feature type="region of interest" description="Disordered" evidence="1">
    <location>
        <begin position="99"/>
        <end position="122"/>
    </location>
</feature>
<sequence>MVGSPGISIPEKGCLENMDRIACILWHLWKFQNRLVFNDDVMLADHIWQAGYKMDEQYKEACKGSVAPAHQLRDGGRVGWFRPAHGWVKINTDAARRRETHQGLVAANEPGRALSNEPARPA</sequence>